<dbReference type="AlphaFoldDB" id="A0AAQ3T3K8"/>
<dbReference type="InterPro" id="IPR036047">
    <property type="entry name" value="F-box-like_dom_sf"/>
</dbReference>
<accession>A0AAQ3T3K8</accession>
<keyword evidence="2" id="KW-1185">Reference proteome</keyword>
<dbReference type="InterPro" id="IPR055312">
    <property type="entry name" value="FBL15-like"/>
</dbReference>
<dbReference type="PANTHER" id="PTHR34709:SF44">
    <property type="entry name" value="FBD DOMAIN-CONTAINING PROTEIN"/>
    <property type="match status" value="1"/>
</dbReference>
<organism evidence="1 2">
    <name type="scientific">Paspalum notatum var. saurae</name>
    <dbReference type="NCBI Taxonomy" id="547442"/>
    <lineage>
        <taxon>Eukaryota</taxon>
        <taxon>Viridiplantae</taxon>
        <taxon>Streptophyta</taxon>
        <taxon>Embryophyta</taxon>
        <taxon>Tracheophyta</taxon>
        <taxon>Spermatophyta</taxon>
        <taxon>Magnoliopsida</taxon>
        <taxon>Liliopsida</taxon>
        <taxon>Poales</taxon>
        <taxon>Poaceae</taxon>
        <taxon>PACMAD clade</taxon>
        <taxon>Panicoideae</taxon>
        <taxon>Andropogonodae</taxon>
        <taxon>Paspaleae</taxon>
        <taxon>Paspalinae</taxon>
        <taxon>Paspalum</taxon>
    </lineage>
</organism>
<reference evidence="1 2" key="1">
    <citation type="submission" date="2024-02" db="EMBL/GenBank/DDBJ databases">
        <title>High-quality chromosome-scale genome assembly of Pensacola bahiagrass (Paspalum notatum Flugge var. saurae).</title>
        <authorList>
            <person name="Vega J.M."/>
            <person name="Podio M."/>
            <person name="Orjuela J."/>
            <person name="Siena L.A."/>
            <person name="Pessino S.C."/>
            <person name="Combes M.C."/>
            <person name="Mariac C."/>
            <person name="Albertini E."/>
            <person name="Pupilli F."/>
            <person name="Ortiz J.P.A."/>
            <person name="Leblanc O."/>
        </authorList>
    </citation>
    <scope>NUCLEOTIDE SEQUENCE [LARGE SCALE GENOMIC DNA]</scope>
    <source>
        <strain evidence="1">R1</strain>
        <tissue evidence="1">Leaf</tissue>
    </source>
</reference>
<dbReference type="SUPFAM" id="SSF81383">
    <property type="entry name" value="F-box domain"/>
    <property type="match status" value="1"/>
</dbReference>
<dbReference type="Proteomes" id="UP001341281">
    <property type="component" value="Chromosome 03"/>
</dbReference>
<evidence type="ECO:0000313" key="2">
    <source>
        <dbReference type="Proteomes" id="UP001341281"/>
    </source>
</evidence>
<evidence type="ECO:0000313" key="1">
    <source>
        <dbReference type="EMBL" id="WVZ65911.1"/>
    </source>
</evidence>
<evidence type="ECO:0008006" key="3">
    <source>
        <dbReference type="Google" id="ProtNLM"/>
    </source>
</evidence>
<protein>
    <recommendedName>
        <fullName evidence="3">FBD domain-containing protein</fullName>
    </recommendedName>
</protein>
<proteinExistence type="predicted"/>
<name>A0AAQ3T3K8_PASNO</name>
<dbReference type="PANTHER" id="PTHR34709">
    <property type="entry name" value="OS10G0396666 PROTEIN"/>
    <property type="match status" value="1"/>
</dbReference>
<sequence length="459" mass="51963">MEFLSDRPAAVGRQPPTEVDYISGLSDDLLLQILACLRCARAAARTSLLSRRWRGLWRLLPDLSFRGIFAPGALETALAQVASTELGLLDINDTFDHIDHWYSTAAVAPLLRAAARLAPVVLRVAICGDLREHDVPLEVPIFHRAKSIEFSVRGIYLTPAPGGEFHMLERLSVESCRLDIGLLVSQCPCLRVLELKDFLVPDPDSDIVIVHSTTIEELVVSPRGHIRGVDIVAPALNKFTMDTRMYLMHFNVSFLAPMVKDLSWHCRSSFRNIGISEEWRLRELYLWIEDKVCGLNLTIETRDDFITHLEQDLMQLIAQLPNFSFLKLSLETQGHVFGGMLLNLLGNCAAIQRLKLAIDSETANNACPPNCPCDQPQGWRNQSIPLMALEEVEIRNFKGNGHEVDFMKLVFRCAPLMKRMSVILTPEALSNIEERKEIWDIFEENPSVECCLYRSRRKY</sequence>
<dbReference type="EMBL" id="CP144747">
    <property type="protein sequence ID" value="WVZ65911.1"/>
    <property type="molecule type" value="Genomic_DNA"/>
</dbReference>
<gene>
    <name evidence="1" type="ORF">U9M48_015200</name>
</gene>